<evidence type="ECO:0000313" key="1">
    <source>
        <dbReference type="EMBL" id="EUB61639.1"/>
    </source>
</evidence>
<sequence length="108" mass="12889">MENEVNKVKIKFSVKRNVRVGDMKQINRFFIRFSSKLVATESFPKYITPLKFKLAVSSTVMKHFIKSIHYFPNSYNPNGNFRQFVKFNGTVECSLRTSYCYFLYYMRP</sequence>
<dbReference type="Proteomes" id="UP000019149">
    <property type="component" value="Unassembled WGS sequence"/>
</dbReference>
<keyword evidence="2" id="KW-1185">Reference proteome</keyword>
<dbReference type="KEGG" id="egl:EGR_03453"/>
<reference evidence="1 2" key="1">
    <citation type="journal article" date="2013" name="Nat. Genet.">
        <title>The genome of the hydatid tapeworm Echinococcus granulosus.</title>
        <authorList>
            <person name="Zheng H."/>
            <person name="Zhang W."/>
            <person name="Zhang L."/>
            <person name="Zhang Z."/>
            <person name="Li J."/>
            <person name="Lu G."/>
            <person name="Zhu Y."/>
            <person name="Wang Y."/>
            <person name="Huang Y."/>
            <person name="Liu J."/>
            <person name="Kang H."/>
            <person name="Chen J."/>
            <person name="Wang L."/>
            <person name="Chen A."/>
            <person name="Yu S."/>
            <person name="Gao Z."/>
            <person name="Jin L."/>
            <person name="Gu W."/>
            <person name="Wang Z."/>
            <person name="Zhao L."/>
            <person name="Shi B."/>
            <person name="Wen H."/>
            <person name="Lin R."/>
            <person name="Jones M.K."/>
            <person name="Brejova B."/>
            <person name="Vinar T."/>
            <person name="Zhao G."/>
            <person name="McManus D.P."/>
            <person name="Chen Z."/>
            <person name="Zhou Y."/>
            <person name="Wang S."/>
        </authorList>
    </citation>
    <scope>NUCLEOTIDE SEQUENCE [LARGE SCALE GENOMIC DNA]</scope>
</reference>
<dbReference type="CTD" id="36339168"/>
<organism evidence="1 2">
    <name type="scientific">Echinococcus granulosus</name>
    <name type="common">Hydatid tapeworm</name>
    <dbReference type="NCBI Taxonomy" id="6210"/>
    <lineage>
        <taxon>Eukaryota</taxon>
        <taxon>Metazoa</taxon>
        <taxon>Spiralia</taxon>
        <taxon>Lophotrochozoa</taxon>
        <taxon>Platyhelminthes</taxon>
        <taxon>Cestoda</taxon>
        <taxon>Eucestoda</taxon>
        <taxon>Cyclophyllidea</taxon>
        <taxon>Taeniidae</taxon>
        <taxon>Echinococcus</taxon>
        <taxon>Echinococcus granulosus group</taxon>
    </lineage>
</organism>
<dbReference type="RefSeq" id="XP_024352835.1">
    <property type="nucleotide sequence ID" value="XM_024492702.1"/>
</dbReference>
<evidence type="ECO:0000313" key="2">
    <source>
        <dbReference type="Proteomes" id="UP000019149"/>
    </source>
</evidence>
<gene>
    <name evidence="1" type="ORF">EGR_03453</name>
</gene>
<name>W6V5M9_ECHGR</name>
<dbReference type="GeneID" id="36339168"/>
<comment type="caution">
    <text evidence="1">The sequence shown here is derived from an EMBL/GenBank/DDBJ whole genome shotgun (WGS) entry which is preliminary data.</text>
</comment>
<dbReference type="AlphaFoldDB" id="W6V5M9"/>
<accession>W6V5M9</accession>
<dbReference type="EMBL" id="APAU02000018">
    <property type="protein sequence ID" value="EUB61639.1"/>
    <property type="molecule type" value="Genomic_DNA"/>
</dbReference>
<proteinExistence type="predicted"/>
<protein>
    <submittedName>
        <fullName evidence="1">Uncharacterized protein</fullName>
    </submittedName>
</protein>